<dbReference type="STRING" id="1580092.NADRNF5_1689"/>
<evidence type="ECO:0000313" key="2">
    <source>
        <dbReference type="Proteomes" id="UP000032408"/>
    </source>
</evidence>
<reference evidence="2" key="1">
    <citation type="submission" date="2015-03" db="EMBL/GenBank/DDBJ databases">
        <title>Characterization of two novel Thaumarchaeota isolated from the Northern Adriatic Sea.</title>
        <authorList>
            <person name="Bayer B."/>
            <person name="Vojvoda J."/>
            <person name="Offre P."/>
            <person name="Srivastava A."/>
            <person name="Elisabeth N."/>
            <person name="Garcia J.A.L."/>
            <person name="Schleper C."/>
            <person name="Herndl G.J."/>
        </authorList>
    </citation>
    <scope>NUCLEOTIDE SEQUENCE [LARGE SCALE GENOMIC DNA]</scope>
    <source>
        <strain evidence="2">NF5</strain>
    </source>
</reference>
<dbReference type="GeneID" id="24820861"/>
<dbReference type="AlphaFoldDB" id="A0A0D5C4B2"/>
<organism evidence="1 2">
    <name type="scientific">Nitrosopumilus adriaticus</name>
    <dbReference type="NCBI Taxonomy" id="1580092"/>
    <lineage>
        <taxon>Archaea</taxon>
        <taxon>Nitrososphaerota</taxon>
        <taxon>Nitrososphaeria</taxon>
        <taxon>Nitrosopumilales</taxon>
        <taxon>Nitrosopumilaceae</taxon>
        <taxon>Nitrosopumilus</taxon>
    </lineage>
</organism>
<sequence>MSDFTPTMPISLQIRKIIFEKFNDPDGKFTNDEIFQIIKENGDLDPSWIIDDTESFFTEICDSGLARNIAQNFTTIWMKLFDPIEKFHCNSCNHDIYLGPTEERICPNGSCKSSI</sequence>
<dbReference type="OrthoDB" id="10612at2157"/>
<protein>
    <submittedName>
        <fullName evidence="1">Uncharacterized protein</fullName>
    </submittedName>
</protein>
<dbReference type="RefSeq" id="WP_048117147.1">
    <property type="nucleotide sequence ID" value="NZ_CP011070.1"/>
</dbReference>
<dbReference type="Proteomes" id="UP000032408">
    <property type="component" value="Chromosome"/>
</dbReference>
<dbReference type="KEGG" id="nin:NADRNF5_1689"/>
<name>A0A0D5C4B2_9ARCH</name>
<evidence type="ECO:0000313" key="1">
    <source>
        <dbReference type="EMBL" id="AJW71368.1"/>
    </source>
</evidence>
<proteinExistence type="predicted"/>
<accession>A0A0D5C4B2</accession>
<gene>
    <name evidence="1" type="ORF">NADRNF5_1689</name>
</gene>
<dbReference type="EMBL" id="CP011070">
    <property type="protein sequence ID" value="AJW71368.1"/>
    <property type="molecule type" value="Genomic_DNA"/>
</dbReference>
<dbReference type="HOGENOM" id="CLU_170065_0_0_2"/>
<keyword evidence="2" id="KW-1185">Reference proteome</keyword>
<reference evidence="1 2" key="2">
    <citation type="journal article" date="2016" name="ISME J.">
        <title>Physiological and genomic characterization of two novel marine thaumarchaeal strains indicates niche differentiation.</title>
        <authorList>
            <person name="Bayer B."/>
            <person name="Vojvoda J."/>
            <person name="Offre P."/>
            <person name="Alves R.J."/>
            <person name="Elisabeth N.H."/>
            <person name="Garcia J.A."/>
            <person name="Volland J.M."/>
            <person name="Srivastava A."/>
            <person name="Schleper C."/>
            <person name="Herndl G.J."/>
        </authorList>
    </citation>
    <scope>NUCLEOTIDE SEQUENCE [LARGE SCALE GENOMIC DNA]</scope>
    <source>
        <strain evidence="1 2">NF5</strain>
    </source>
</reference>